<evidence type="ECO:0000256" key="5">
    <source>
        <dbReference type="ARBA" id="ARBA00022989"/>
    </source>
</evidence>
<dbReference type="Gene3D" id="1.10.1200.120">
    <property type="entry name" value="Large-conductance mechanosensitive channel, MscL, domain 1"/>
    <property type="match status" value="1"/>
</dbReference>
<comment type="caution">
    <text evidence="10">The sequence shown here is derived from an EMBL/GenBank/DDBJ whole genome shotgun (WGS) entry which is preliminary data.</text>
</comment>
<dbReference type="EMBL" id="JAAZBX010000011">
    <property type="protein sequence ID" value="NLD25586.1"/>
    <property type="molecule type" value="Genomic_DNA"/>
</dbReference>
<evidence type="ECO:0000313" key="11">
    <source>
        <dbReference type="Proteomes" id="UP000545876"/>
    </source>
</evidence>
<feature type="transmembrane region" description="Helical" evidence="9">
    <location>
        <begin position="20"/>
        <end position="47"/>
    </location>
</feature>
<dbReference type="NCBIfam" id="TIGR00220">
    <property type="entry name" value="mscL"/>
    <property type="match status" value="1"/>
</dbReference>
<evidence type="ECO:0000313" key="10">
    <source>
        <dbReference type="EMBL" id="NLD25586.1"/>
    </source>
</evidence>
<dbReference type="PANTHER" id="PTHR30266:SF2">
    <property type="entry name" value="LARGE-CONDUCTANCE MECHANOSENSITIVE CHANNEL"/>
    <property type="match status" value="1"/>
</dbReference>
<dbReference type="HAMAP" id="MF_00115">
    <property type="entry name" value="MscL"/>
    <property type="match status" value="1"/>
</dbReference>
<evidence type="ECO:0000256" key="9">
    <source>
        <dbReference type="HAMAP-Rule" id="MF_00115"/>
    </source>
</evidence>
<dbReference type="GO" id="GO:0008381">
    <property type="term" value="F:mechanosensitive monoatomic ion channel activity"/>
    <property type="evidence" value="ECO:0007669"/>
    <property type="project" value="UniProtKB-UniRule"/>
</dbReference>
<dbReference type="InterPro" id="IPR037673">
    <property type="entry name" value="MSC/AndL"/>
</dbReference>
<keyword evidence="3 9" id="KW-1003">Cell membrane</keyword>
<evidence type="ECO:0000256" key="8">
    <source>
        <dbReference type="ARBA" id="ARBA00023303"/>
    </source>
</evidence>
<protein>
    <recommendedName>
        <fullName evidence="9">Large-conductance mechanosensitive channel</fullName>
    </recommendedName>
</protein>
<keyword evidence="5 9" id="KW-1133">Transmembrane helix</keyword>
<evidence type="ECO:0000256" key="4">
    <source>
        <dbReference type="ARBA" id="ARBA00022692"/>
    </source>
</evidence>
<dbReference type="Pfam" id="PF01741">
    <property type="entry name" value="MscL"/>
    <property type="match status" value="1"/>
</dbReference>
<evidence type="ECO:0000256" key="1">
    <source>
        <dbReference type="ARBA" id="ARBA00004141"/>
    </source>
</evidence>
<dbReference type="SUPFAM" id="SSF81330">
    <property type="entry name" value="Gated mechanosensitive channel"/>
    <property type="match status" value="1"/>
</dbReference>
<organism evidence="10 11">
    <name type="scientific">Candidatus Dojkabacteria bacterium</name>
    <dbReference type="NCBI Taxonomy" id="2099670"/>
    <lineage>
        <taxon>Bacteria</taxon>
        <taxon>Candidatus Dojkabacteria</taxon>
    </lineage>
</organism>
<reference evidence="10 11" key="1">
    <citation type="journal article" date="2020" name="Biotechnol. Biofuels">
        <title>New insights from the biogas microbiome by comprehensive genome-resolved metagenomics of nearly 1600 species originating from multiple anaerobic digesters.</title>
        <authorList>
            <person name="Campanaro S."/>
            <person name="Treu L."/>
            <person name="Rodriguez-R L.M."/>
            <person name="Kovalovszki A."/>
            <person name="Ziels R.M."/>
            <person name="Maus I."/>
            <person name="Zhu X."/>
            <person name="Kougias P.G."/>
            <person name="Basile A."/>
            <person name="Luo G."/>
            <person name="Schluter A."/>
            <person name="Konstantinidis K.T."/>
            <person name="Angelidaki I."/>
        </authorList>
    </citation>
    <scope>NUCLEOTIDE SEQUENCE [LARGE SCALE GENOMIC DNA]</scope>
    <source>
        <strain evidence="10">AS06rmzACSIP_65</strain>
    </source>
</reference>
<keyword evidence="6 9" id="KW-0406">Ion transport</keyword>
<dbReference type="PANTHER" id="PTHR30266">
    <property type="entry name" value="MECHANOSENSITIVE CHANNEL MSCL"/>
    <property type="match status" value="1"/>
</dbReference>
<dbReference type="PRINTS" id="PR01264">
    <property type="entry name" value="MECHCHANNEL"/>
</dbReference>
<keyword evidence="7 9" id="KW-0472">Membrane</keyword>
<comment type="subcellular location">
    <subcellularLocation>
        <location evidence="9">Cell membrane</location>
        <topology evidence="9">Multi-pass membrane protein</topology>
    </subcellularLocation>
    <subcellularLocation>
        <location evidence="1">Membrane</location>
        <topology evidence="1">Multi-pass membrane protein</topology>
    </subcellularLocation>
</comment>
<sequence length="156" mass="16969">MKKTKVQKSLSKTLEGFKAFAFKGSAIDIAIGMMVGAATTAVISSLIKDIINPPIAKLISGIDFSQRFFVLGTKQYESLASAQEAGAVVITYGNFINSLFTFLITAFVLFLLVSWIGKINKKEEKKEESNTKVCPYCKSEIAKDATKCAFCTSSVK</sequence>
<dbReference type="AlphaFoldDB" id="A0A847D1C3"/>
<name>A0A847D1C3_9BACT</name>
<keyword evidence="8 9" id="KW-0407">Ion channel</keyword>
<evidence type="ECO:0000256" key="6">
    <source>
        <dbReference type="ARBA" id="ARBA00023065"/>
    </source>
</evidence>
<dbReference type="InterPro" id="IPR036019">
    <property type="entry name" value="MscL_channel"/>
</dbReference>
<evidence type="ECO:0000256" key="2">
    <source>
        <dbReference type="ARBA" id="ARBA00022448"/>
    </source>
</evidence>
<gene>
    <name evidence="9 10" type="primary">mscL</name>
    <name evidence="10" type="ORF">GX656_03020</name>
</gene>
<dbReference type="InterPro" id="IPR001185">
    <property type="entry name" value="MS_channel"/>
</dbReference>
<dbReference type="Proteomes" id="UP000545876">
    <property type="component" value="Unassembled WGS sequence"/>
</dbReference>
<evidence type="ECO:0000256" key="3">
    <source>
        <dbReference type="ARBA" id="ARBA00022475"/>
    </source>
</evidence>
<comment type="subunit">
    <text evidence="9">Homopentamer.</text>
</comment>
<accession>A0A847D1C3</accession>
<feature type="transmembrane region" description="Helical" evidence="9">
    <location>
        <begin position="95"/>
        <end position="116"/>
    </location>
</feature>
<dbReference type="GO" id="GO:0005886">
    <property type="term" value="C:plasma membrane"/>
    <property type="evidence" value="ECO:0007669"/>
    <property type="project" value="UniProtKB-SubCell"/>
</dbReference>
<comment type="function">
    <text evidence="9">Channel that opens in response to stretch forces in the membrane lipid bilayer. May participate in the regulation of osmotic pressure changes within the cell.</text>
</comment>
<keyword evidence="4 9" id="KW-0812">Transmembrane</keyword>
<keyword evidence="2 9" id="KW-0813">Transport</keyword>
<evidence type="ECO:0000256" key="7">
    <source>
        <dbReference type="ARBA" id="ARBA00023136"/>
    </source>
</evidence>
<proteinExistence type="inferred from homology"/>
<comment type="similarity">
    <text evidence="9">Belongs to the MscL family.</text>
</comment>